<keyword evidence="7" id="KW-0808">Transferase</keyword>
<comment type="caution">
    <text evidence="12">The sequence shown here is derived from an EMBL/GenBank/DDBJ whole genome shotgun (WGS) entry which is preliminary data.</text>
</comment>
<keyword evidence="8" id="KW-0949">S-adenosyl-L-methionine</keyword>
<dbReference type="CDD" id="cd02440">
    <property type="entry name" value="AdoMet_MTases"/>
    <property type="match status" value="1"/>
</dbReference>
<evidence type="ECO:0000313" key="12">
    <source>
        <dbReference type="EMBL" id="MFD1531991.1"/>
    </source>
</evidence>
<dbReference type="SUPFAM" id="SSF53335">
    <property type="entry name" value="S-adenosyl-L-methionine-dependent methyltransferases"/>
    <property type="match status" value="1"/>
</dbReference>
<evidence type="ECO:0000256" key="4">
    <source>
        <dbReference type="ARBA" id="ARBA00013346"/>
    </source>
</evidence>
<evidence type="ECO:0000256" key="7">
    <source>
        <dbReference type="ARBA" id="ARBA00022679"/>
    </source>
</evidence>
<dbReference type="GO" id="GO:0032259">
    <property type="term" value="P:methylation"/>
    <property type="evidence" value="ECO:0007669"/>
    <property type="project" value="UniProtKB-KW"/>
</dbReference>
<dbReference type="PANTHER" id="PTHR11579:SF0">
    <property type="entry name" value="PROTEIN-L-ISOASPARTATE(D-ASPARTATE) O-METHYLTRANSFERASE"/>
    <property type="match status" value="1"/>
</dbReference>
<evidence type="ECO:0000256" key="5">
    <source>
        <dbReference type="ARBA" id="ARBA00022490"/>
    </source>
</evidence>
<evidence type="ECO:0000256" key="1">
    <source>
        <dbReference type="ARBA" id="ARBA00004496"/>
    </source>
</evidence>
<accession>A0ABW4FPW1</accession>
<evidence type="ECO:0000256" key="9">
    <source>
        <dbReference type="ARBA" id="ARBA00030757"/>
    </source>
</evidence>
<evidence type="ECO:0000256" key="8">
    <source>
        <dbReference type="ARBA" id="ARBA00022691"/>
    </source>
</evidence>
<comment type="subcellular location">
    <subcellularLocation>
        <location evidence="1">Cytoplasm</location>
    </subcellularLocation>
</comment>
<dbReference type="PANTHER" id="PTHR11579">
    <property type="entry name" value="PROTEIN-L-ISOASPARTATE O-METHYLTRANSFERASE"/>
    <property type="match status" value="1"/>
</dbReference>
<protein>
    <recommendedName>
        <fullName evidence="4">Protein-L-isoaspartate O-methyltransferase</fullName>
        <ecNumber evidence="3">2.1.1.77</ecNumber>
    </recommendedName>
    <alternativeName>
        <fullName evidence="11">L-isoaspartyl protein carboxyl methyltransferase</fullName>
    </alternativeName>
    <alternativeName>
        <fullName evidence="9">Protein L-isoaspartyl methyltransferase</fullName>
    </alternativeName>
    <alternativeName>
        <fullName evidence="10">Protein-beta-aspartate methyltransferase</fullName>
    </alternativeName>
</protein>
<evidence type="ECO:0000256" key="2">
    <source>
        <dbReference type="ARBA" id="ARBA00005369"/>
    </source>
</evidence>
<dbReference type="EC" id="2.1.1.77" evidence="3"/>
<organism evidence="12 13">
    <name type="scientific">Pseudonocardia aurantiaca</name>
    <dbReference type="NCBI Taxonomy" id="75290"/>
    <lineage>
        <taxon>Bacteria</taxon>
        <taxon>Bacillati</taxon>
        <taxon>Actinomycetota</taxon>
        <taxon>Actinomycetes</taxon>
        <taxon>Pseudonocardiales</taxon>
        <taxon>Pseudonocardiaceae</taxon>
        <taxon>Pseudonocardia</taxon>
    </lineage>
</organism>
<proteinExistence type="inferred from homology"/>
<evidence type="ECO:0000256" key="6">
    <source>
        <dbReference type="ARBA" id="ARBA00022603"/>
    </source>
</evidence>
<dbReference type="GO" id="GO:0008168">
    <property type="term" value="F:methyltransferase activity"/>
    <property type="evidence" value="ECO:0007669"/>
    <property type="project" value="UniProtKB-KW"/>
</dbReference>
<evidence type="ECO:0000256" key="10">
    <source>
        <dbReference type="ARBA" id="ARBA00031323"/>
    </source>
</evidence>
<sequence length="372" mass="39706">MTGWQAQSSALAKAVAATTTVGDTRWLAAVEETPRHVFVPRHYVQRDGDWVAVTAADARWLNAVYADAPLVTELLPDGLGRLSVVSSSTKPALMVRMLDALDVGDGHRVLEIGTGTGYNAALLCHRLGAESVFSVDIGVGLVAAARERLAALGYAPTLVAADGRFGLPGHGRFDRIVATCSVPTVPWAWAEQLTDGGLVLVDVKVGSQAGSLVLLRRYPDRLEGRFLARWAGFMPARDGDVAPSPPPGERAGPVAESVTFVDPDPWTALVPWFLASAGRSPVVGVTRYGPGLDGWRVSAADGSWSEVEPADARGLRVVRQGGPRRIWADVEDAHRVWAGAGRPGWERLGLVVTPDRKHGVWLDDPAAVLRTF</sequence>
<keyword evidence="5" id="KW-0963">Cytoplasm</keyword>
<dbReference type="Proteomes" id="UP001597145">
    <property type="component" value="Unassembled WGS sequence"/>
</dbReference>
<evidence type="ECO:0000256" key="11">
    <source>
        <dbReference type="ARBA" id="ARBA00031350"/>
    </source>
</evidence>
<gene>
    <name evidence="12" type="ORF">ACFSCY_21395</name>
</gene>
<name>A0ABW4FPW1_9PSEU</name>
<dbReference type="RefSeq" id="WP_343980336.1">
    <property type="nucleotide sequence ID" value="NZ_BAAAJG010000012.1"/>
</dbReference>
<dbReference type="InterPro" id="IPR000682">
    <property type="entry name" value="PCMT"/>
</dbReference>
<keyword evidence="6 12" id="KW-0489">Methyltransferase</keyword>
<evidence type="ECO:0000256" key="3">
    <source>
        <dbReference type="ARBA" id="ARBA00011890"/>
    </source>
</evidence>
<dbReference type="Gene3D" id="3.40.50.150">
    <property type="entry name" value="Vaccinia Virus protein VP39"/>
    <property type="match status" value="1"/>
</dbReference>
<evidence type="ECO:0000313" key="13">
    <source>
        <dbReference type="Proteomes" id="UP001597145"/>
    </source>
</evidence>
<dbReference type="InterPro" id="IPR029063">
    <property type="entry name" value="SAM-dependent_MTases_sf"/>
</dbReference>
<dbReference type="EMBL" id="JBHUCP010000017">
    <property type="protein sequence ID" value="MFD1531991.1"/>
    <property type="molecule type" value="Genomic_DNA"/>
</dbReference>
<comment type="similarity">
    <text evidence="2">Belongs to the methyltransferase superfamily. L-isoaspartyl/D-aspartyl protein methyltransferase family.</text>
</comment>
<reference evidence="13" key="1">
    <citation type="journal article" date="2019" name="Int. J. Syst. Evol. Microbiol.">
        <title>The Global Catalogue of Microorganisms (GCM) 10K type strain sequencing project: providing services to taxonomists for standard genome sequencing and annotation.</title>
        <authorList>
            <consortium name="The Broad Institute Genomics Platform"/>
            <consortium name="The Broad Institute Genome Sequencing Center for Infectious Disease"/>
            <person name="Wu L."/>
            <person name="Ma J."/>
        </authorList>
    </citation>
    <scope>NUCLEOTIDE SEQUENCE [LARGE SCALE GENOMIC DNA]</scope>
    <source>
        <strain evidence="13">JCM 12165</strain>
    </source>
</reference>
<keyword evidence="13" id="KW-1185">Reference proteome</keyword>
<dbReference type="Pfam" id="PF01135">
    <property type="entry name" value="PCMT"/>
    <property type="match status" value="1"/>
</dbReference>